<feature type="transmembrane region" description="Helical" evidence="5">
    <location>
        <begin position="138"/>
        <end position="158"/>
    </location>
</feature>
<feature type="transmembrane region" description="Helical" evidence="5">
    <location>
        <begin position="6"/>
        <end position="28"/>
    </location>
</feature>
<dbReference type="EMBL" id="CP036200">
    <property type="protein sequence ID" value="QBF83008.1"/>
    <property type="molecule type" value="Genomic_DNA"/>
</dbReference>
<evidence type="ECO:0000256" key="2">
    <source>
        <dbReference type="ARBA" id="ARBA00022692"/>
    </source>
</evidence>
<organism evidence="6 7">
    <name type="scientific">Shewanella maritima</name>
    <dbReference type="NCBI Taxonomy" id="2520507"/>
    <lineage>
        <taxon>Bacteria</taxon>
        <taxon>Pseudomonadati</taxon>
        <taxon>Pseudomonadota</taxon>
        <taxon>Gammaproteobacteria</taxon>
        <taxon>Alteromonadales</taxon>
        <taxon>Shewanellaceae</taxon>
        <taxon>Shewanella</taxon>
    </lineage>
</organism>
<evidence type="ECO:0000313" key="6">
    <source>
        <dbReference type="EMBL" id="QBF83008.1"/>
    </source>
</evidence>
<name>A0A411PHP6_9GAMM</name>
<dbReference type="AlphaFoldDB" id="A0A411PHP6"/>
<dbReference type="GO" id="GO:0016020">
    <property type="term" value="C:membrane"/>
    <property type="evidence" value="ECO:0007669"/>
    <property type="project" value="UniProtKB-SubCell"/>
</dbReference>
<dbReference type="KEGG" id="smai:EXU30_10120"/>
<dbReference type="RefSeq" id="WP_130599703.1">
    <property type="nucleotide sequence ID" value="NZ_CP036200.1"/>
</dbReference>
<reference evidence="6 7" key="1">
    <citation type="submission" date="2019-02" db="EMBL/GenBank/DDBJ databases">
        <title>Shewanella sp. D4-2 isolated from Dokdo Island.</title>
        <authorList>
            <person name="Baek K."/>
        </authorList>
    </citation>
    <scope>NUCLEOTIDE SEQUENCE [LARGE SCALE GENOMIC DNA]</scope>
    <source>
        <strain evidence="6 7">D4-2</strain>
    </source>
</reference>
<feature type="transmembrane region" description="Helical" evidence="5">
    <location>
        <begin position="96"/>
        <end position="118"/>
    </location>
</feature>
<dbReference type="OrthoDB" id="9806785at2"/>
<accession>A0A411PHP6</accession>
<comment type="subcellular location">
    <subcellularLocation>
        <location evidence="1">Membrane</location>
        <topology evidence="1">Multi-pass membrane protein</topology>
    </subcellularLocation>
</comment>
<sequence length="302" mass="32405">MTASWITQGLLPAAIAMIMFGMGLGLTLADFSRVLRWPKAVALGLSGQMLLLPALAFSLCLLLELSAEMAVGLMILSACPGGTMSNVISQLARANLALSITLTSFSTLICLITTPLLISWSSKYFLGQAQPQFSLVDVTLGLCAITLLPIALGMLVNHYFPNVSRKGEPLFRRFSALFMGLMIIAVLWQERQILAQSFKDMFLACLLLNLGSVALGLLLGRIFKLSRTDGVTLAIEVGIQNATLAMLIAMTFLNQPQLAIAAGVYGLTMYVGAMVIALWAKWPLGDSKPENQQASTTQSKAS</sequence>
<evidence type="ECO:0000256" key="5">
    <source>
        <dbReference type="SAM" id="Phobius"/>
    </source>
</evidence>
<gene>
    <name evidence="6" type="ORF">EXU30_10120</name>
</gene>
<feature type="transmembrane region" description="Helical" evidence="5">
    <location>
        <begin position="170"/>
        <end position="189"/>
    </location>
</feature>
<dbReference type="PANTHER" id="PTHR10361">
    <property type="entry name" value="SODIUM-BILE ACID COTRANSPORTER"/>
    <property type="match status" value="1"/>
</dbReference>
<dbReference type="InterPro" id="IPR004710">
    <property type="entry name" value="Bilac:Na_transpt"/>
</dbReference>
<feature type="transmembrane region" description="Helical" evidence="5">
    <location>
        <begin position="231"/>
        <end position="253"/>
    </location>
</feature>
<evidence type="ECO:0000256" key="4">
    <source>
        <dbReference type="ARBA" id="ARBA00023136"/>
    </source>
</evidence>
<protein>
    <submittedName>
        <fullName evidence="6">Bile acid:sodium symporter family protein</fullName>
    </submittedName>
</protein>
<proteinExistence type="predicted"/>
<dbReference type="InterPro" id="IPR002657">
    <property type="entry name" value="BilAc:Na_symport/Acr3"/>
</dbReference>
<dbReference type="Pfam" id="PF01758">
    <property type="entry name" value="SBF"/>
    <property type="match status" value="1"/>
</dbReference>
<evidence type="ECO:0000313" key="7">
    <source>
        <dbReference type="Proteomes" id="UP000291106"/>
    </source>
</evidence>
<keyword evidence="3 5" id="KW-1133">Transmembrane helix</keyword>
<dbReference type="Gene3D" id="1.20.1530.20">
    <property type="match status" value="1"/>
</dbReference>
<keyword evidence="2 5" id="KW-0812">Transmembrane</keyword>
<dbReference type="Proteomes" id="UP000291106">
    <property type="component" value="Chromosome"/>
</dbReference>
<dbReference type="InterPro" id="IPR038770">
    <property type="entry name" value="Na+/solute_symporter_sf"/>
</dbReference>
<evidence type="ECO:0000256" key="1">
    <source>
        <dbReference type="ARBA" id="ARBA00004141"/>
    </source>
</evidence>
<keyword evidence="7" id="KW-1185">Reference proteome</keyword>
<feature type="transmembrane region" description="Helical" evidence="5">
    <location>
        <begin position="69"/>
        <end position="89"/>
    </location>
</feature>
<feature type="transmembrane region" description="Helical" evidence="5">
    <location>
        <begin position="201"/>
        <end position="219"/>
    </location>
</feature>
<feature type="transmembrane region" description="Helical" evidence="5">
    <location>
        <begin position="259"/>
        <end position="280"/>
    </location>
</feature>
<keyword evidence="4 5" id="KW-0472">Membrane</keyword>
<dbReference type="PANTHER" id="PTHR10361:SF24">
    <property type="entry name" value="P3 PROTEIN"/>
    <property type="match status" value="1"/>
</dbReference>
<evidence type="ECO:0000256" key="3">
    <source>
        <dbReference type="ARBA" id="ARBA00022989"/>
    </source>
</evidence>
<feature type="transmembrane region" description="Helical" evidence="5">
    <location>
        <begin position="40"/>
        <end position="63"/>
    </location>
</feature>